<dbReference type="InterPro" id="IPR016071">
    <property type="entry name" value="Staphylococal_nuclease_OB-fold"/>
</dbReference>
<dbReference type="Pfam" id="PF00565">
    <property type="entry name" value="SNase"/>
    <property type="match status" value="1"/>
</dbReference>
<dbReference type="Proteomes" id="UP000646478">
    <property type="component" value="Unassembled WGS sequence"/>
</dbReference>
<name>A0A916SNB9_9HYPH</name>
<dbReference type="AlphaFoldDB" id="A0A916SNB9"/>
<dbReference type="SMART" id="SM00318">
    <property type="entry name" value="SNc"/>
    <property type="match status" value="1"/>
</dbReference>
<keyword evidence="3" id="KW-1185">Reference proteome</keyword>
<sequence length="171" mass="18155">MTGALAALISSGVQAQQTDRIISGYGYTVDGDSLVVAGQPVRLAGISAPALEQKGEDRIKRGYPAGLFARDVLASFVADQALGCRVVPQNGKEADGLDRLYAVCATAQVTDIGGEMIRRGWAIIDRSGETQVYGNYVKNEAEAKAAGRGVWQGPFTEPWLYKSGETKQSSN</sequence>
<gene>
    <name evidence="2" type="ORF">GCM10011491_41210</name>
</gene>
<comment type="caution">
    <text evidence="2">The sequence shown here is derived from an EMBL/GenBank/DDBJ whole genome shotgun (WGS) entry which is preliminary data.</text>
</comment>
<evidence type="ECO:0000313" key="3">
    <source>
        <dbReference type="Proteomes" id="UP000646478"/>
    </source>
</evidence>
<dbReference type="EMBL" id="BMHH01000026">
    <property type="protein sequence ID" value="GGB09019.1"/>
    <property type="molecule type" value="Genomic_DNA"/>
</dbReference>
<accession>A0A916SNB9</accession>
<dbReference type="Gene3D" id="2.40.50.90">
    <property type="match status" value="1"/>
</dbReference>
<dbReference type="PROSITE" id="PS50830">
    <property type="entry name" value="TNASE_3"/>
    <property type="match status" value="1"/>
</dbReference>
<organism evidence="2 3">
    <name type="scientific">Brucella endophytica</name>
    <dbReference type="NCBI Taxonomy" id="1963359"/>
    <lineage>
        <taxon>Bacteria</taxon>
        <taxon>Pseudomonadati</taxon>
        <taxon>Pseudomonadota</taxon>
        <taxon>Alphaproteobacteria</taxon>
        <taxon>Hyphomicrobiales</taxon>
        <taxon>Brucellaceae</taxon>
        <taxon>Brucella/Ochrobactrum group</taxon>
        <taxon>Brucella</taxon>
    </lineage>
</organism>
<reference evidence="2" key="1">
    <citation type="journal article" date="2014" name="Int. J. Syst. Evol. Microbiol.">
        <title>Complete genome sequence of Corynebacterium casei LMG S-19264T (=DSM 44701T), isolated from a smear-ripened cheese.</title>
        <authorList>
            <consortium name="US DOE Joint Genome Institute (JGI-PGF)"/>
            <person name="Walter F."/>
            <person name="Albersmeier A."/>
            <person name="Kalinowski J."/>
            <person name="Ruckert C."/>
        </authorList>
    </citation>
    <scope>NUCLEOTIDE SEQUENCE</scope>
    <source>
        <strain evidence="2">CGMCC 1.15082</strain>
    </source>
</reference>
<feature type="domain" description="TNase-like" evidence="1">
    <location>
        <begin position="29"/>
        <end position="153"/>
    </location>
</feature>
<dbReference type="SUPFAM" id="SSF50199">
    <property type="entry name" value="Staphylococcal nuclease"/>
    <property type="match status" value="1"/>
</dbReference>
<dbReference type="InterPro" id="IPR035437">
    <property type="entry name" value="SNase_OB-fold_sf"/>
</dbReference>
<dbReference type="RefSeq" id="WP_188826082.1">
    <property type="nucleotide sequence ID" value="NZ_BMHH01000026.1"/>
</dbReference>
<evidence type="ECO:0000313" key="2">
    <source>
        <dbReference type="EMBL" id="GGB09019.1"/>
    </source>
</evidence>
<reference evidence="2" key="2">
    <citation type="submission" date="2020-09" db="EMBL/GenBank/DDBJ databases">
        <authorList>
            <person name="Sun Q."/>
            <person name="Zhou Y."/>
        </authorList>
    </citation>
    <scope>NUCLEOTIDE SEQUENCE</scope>
    <source>
        <strain evidence="2">CGMCC 1.15082</strain>
    </source>
</reference>
<evidence type="ECO:0000259" key="1">
    <source>
        <dbReference type="PROSITE" id="PS50830"/>
    </source>
</evidence>
<protein>
    <recommendedName>
        <fullName evidence="1">TNase-like domain-containing protein</fullName>
    </recommendedName>
</protein>
<proteinExistence type="predicted"/>